<gene>
    <name evidence="2" type="ORF">ACERLL_05825</name>
</gene>
<sequence>MVRIRTLVTAAALCLTAGSAHALPLVDIEAGARYWYANPGGEMAYNGRDLDVQDDLGFEKEWTPSFYARAAIPFVTLEVEHTDLSYTGSTGDRSFTFGNRNFTASGQDTSFDMTMLHGSAMFSVPLPVVDIGLGLGATRLDAEGKVGNETATAEVTLPVAKAEARVDFPLIPLIAVVKANGIGYDGNNYRDVTAEIGYQMGPLQIRGGYREVGLKYDDNSSDLVMDAQFSGPFGGLTLAF</sequence>
<feature type="signal peptide" evidence="1">
    <location>
        <begin position="1"/>
        <end position="22"/>
    </location>
</feature>
<proteinExistence type="predicted"/>
<dbReference type="Proteomes" id="UP001575181">
    <property type="component" value="Unassembled WGS sequence"/>
</dbReference>
<dbReference type="NCBIfam" id="TIGR04219">
    <property type="entry name" value="OMP_w_GlyGly"/>
    <property type="match status" value="1"/>
</dbReference>
<keyword evidence="1" id="KW-0732">Signal</keyword>
<protein>
    <submittedName>
        <fullName evidence="2">TIGR04219 family outer membrane beta-barrel protein</fullName>
    </submittedName>
</protein>
<organism evidence="2 3">
    <name type="scientific">Thiohalorhabdus methylotrophus</name>
    <dbReference type="NCBI Taxonomy" id="3242694"/>
    <lineage>
        <taxon>Bacteria</taxon>
        <taxon>Pseudomonadati</taxon>
        <taxon>Pseudomonadota</taxon>
        <taxon>Gammaproteobacteria</taxon>
        <taxon>Thiohalorhabdales</taxon>
        <taxon>Thiohalorhabdaceae</taxon>
        <taxon>Thiohalorhabdus</taxon>
    </lineage>
</organism>
<dbReference type="RefSeq" id="WP_373655126.1">
    <property type="nucleotide sequence ID" value="NZ_JBGUAW010000003.1"/>
</dbReference>
<reference evidence="2 3" key="1">
    <citation type="submission" date="2024-08" db="EMBL/GenBank/DDBJ databases">
        <title>Whole-genome sequencing of halo(alkali)philic microorganisms from hypersaline lakes.</title>
        <authorList>
            <person name="Sorokin D.Y."/>
            <person name="Merkel A.Y."/>
            <person name="Messina E."/>
            <person name="Yakimov M."/>
        </authorList>
    </citation>
    <scope>NUCLEOTIDE SEQUENCE [LARGE SCALE GENOMIC DNA]</scope>
    <source>
        <strain evidence="2 3">Cl-TMA</strain>
    </source>
</reference>
<evidence type="ECO:0000256" key="1">
    <source>
        <dbReference type="SAM" id="SignalP"/>
    </source>
</evidence>
<keyword evidence="3" id="KW-1185">Reference proteome</keyword>
<dbReference type="EMBL" id="JBGUAW010000003">
    <property type="protein sequence ID" value="MFA9460343.1"/>
    <property type="molecule type" value="Genomic_DNA"/>
</dbReference>
<evidence type="ECO:0000313" key="3">
    <source>
        <dbReference type="Proteomes" id="UP001575181"/>
    </source>
</evidence>
<accession>A0ABV4TUX6</accession>
<comment type="caution">
    <text evidence="2">The sequence shown here is derived from an EMBL/GenBank/DDBJ whole genome shotgun (WGS) entry which is preliminary data.</text>
</comment>
<dbReference type="InterPro" id="IPR026387">
    <property type="entry name" value="OMP_w_GlyGly"/>
</dbReference>
<name>A0ABV4TUX6_9GAMM</name>
<feature type="chain" id="PRO_5046711758" evidence="1">
    <location>
        <begin position="23"/>
        <end position="240"/>
    </location>
</feature>
<evidence type="ECO:0000313" key="2">
    <source>
        <dbReference type="EMBL" id="MFA9460343.1"/>
    </source>
</evidence>